<organism evidence="1 2">
    <name type="scientific">Panagrolaimus sp. JU765</name>
    <dbReference type="NCBI Taxonomy" id="591449"/>
    <lineage>
        <taxon>Eukaryota</taxon>
        <taxon>Metazoa</taxon>
        <taxon>Ecdysozoa</taxon>
        <taxon>Nematoda</taxon>
        <taxon>Chromadorea</taxon>
        <taxon>Rhabditida</taxon>
        <taxon>Tylenchina</taxon>
        <taxon>Panagrolaimomorpha</taxon>
        <taxon>Panagrolaimoidea</taxon>
        <taxon>Panagrolaimidae</taxon>
        <taxon>Panagrolaimus</taxon>
    </lineage>
</organism>
<evidence type="ECO:0000313" key="2">
    <source>
        <dbReference type="WBParaSite" id="JU765_v2.g6052.t1"/>
    </source>
</evidence>
<protein>
    <submittedName>
        <fullName evidence="2">Uncharacterized protein</fullName>
    </submittedName>
</protein>
<evidence type="ECO:0000313" key="1">
    <source>
        <dbReference type="Proteomes" id="UP000887576"/>
    </source>
</evidence>
<proteinExistence type="predicted"/>
<name>A0AC34RDY5_9BILA</name>
<sequence length="189" mass="21470">MMSKMNGSACLASYFGIEVDGKRIVHQYDVNIVYHQEDRGPIGMTGPLEGQPDSGPKGVDDLTRWKNRGIIEKVMGAKVCIYDSARQLFTPTKMKEIKGFRLEKDELPSDMAATFYGKGYIEVSITKNLEKPSFDIADWSEYDRNDLWRNEDRTWRNFCEVLTTDPAVRRGFIPMKGQIFGPPKDFAAG</sequence>
<accession>A0AC34RDY5</accession>
<dbReference type="WBParaSite" id="JU765_v2.g6052.t1">
    <property type="protein sequence ID" value="JU765_v2.g6052.t1"/>
    <property type="gene ID" value="JU765_v2.g6052"/>
</dbReference>
<reference evidence="2" key="1">
    <citation type="submission" date="2022-11" db="UniProtKB">
        <authorList>
            <consortium name="WormBaseParasite"/>
        </authorList>
    </citation>
    <scope>IDENTIFICATION</scope>
</reference>
<dbReference type="Proteomes" id="UP000887576">
    <property type="component" value="Unplaced"/>
</dbReference>